<keyword evidence="3" id="KW-1185">Reference proteome</keyword>
<comment type="caution">
    <text evidence="2">The sequence shown here is derived from an EMBL/GenBank/DDBJ whole genome shotgun (WGS) entry which is preliminary data.</text>
</comment>
<protein>
    <submittedName>
        <fullName evidence="2">Uncharacterized protein</fullName>
    </submittedName>
</protein>
<organism evidence="2 3">
    <name type="scientific">Kingdonia uniflora</name>
    <dbReference type="NCBI Taxonomy" id="39325"/>
    <lineage>
        <taxon>Eukaryota</taxon>
        <taxon>Viridiplantae</taxon>
        <taxon>Streptophyta</taxon>
        <taxon>Embryophyta</taxon>
        <taxon>Tracheophyta</taxon>
        <taxon>Spermatophyta</taxon>
        <taxon>Magnoliopsida</taxon>
        <taxon>Ranunculales</taxon>
        <taxon>Circaeasteraceae</taxon>
        <taxon>Kingdonia</taxon>
    </lineage>
</organism>
<feature type="coiled-coil region" evidence="1">
    <location>
        <begin position="37"/>
        <end position="71"/>
    </location>
</feature>
<accession>A0A7J7M082</accession>
<proteinExistence type="predicted"/>
<keyword evidence="1" id="KW-0175">Coiled coil</keyword>
<gene>
    <name evidence="2" type="ORF">GIB67_012054</name>
</gene>
<dbReference type="AlphaFoldDB" id="A0A7J7M082"/>
<sequence length="71" mass="8148">MAFSKGNYEEMEIMDEEEVEVMEDGLNVDKKTAADNQETINQEIESLRLRVEDLEGLLKVEKKSSAELQAR</sequence>
<evidence type="ECO:0000256" key="1">
    <source>
        <dbReference type="SAM" id="Coils"/>
    </source>
</evidence>
<dbReference type="Proteomes" id="UP000541444">
    <property type="component" value="Unassembled WGS sequence"/>
</dbReference>
<evidence type="ECO:0000313" key="2">
    <source>
        <dbReference type="EMBL" id="KAF6148279.1"/>
    </source>
</evidence>
<dbReference type="EMBL" id="JACGCM010001854">
    <property type="protein sequence ID" value="KAF6148279.1"/>
    <property type="molecule type" value="Genomic_DNA"/>
</dbReference>
<evidence type="ECO:0000313" key="3">
    <source>
        <dbReference type="Proteomes" id="UP000541444"/>
    </source>
</evidence>
<reference evidence="2 3" key="1">
    <citation type="journal article" date="2020" name="IScience">
        <title>Genome Sequencing of the Endangered Kingdonia uniflora (Circaeasteraceae, Ranunculales) Reveals Potential Mechanisms of Evolutionary Specialization.</title>
        <authorList>
            <person name="Sun Y."/>
            <person name="Deng T."/>
            <person name="Zhang A."/>
            <person name="Moore M.J."/>
            <person name="Landis J.B."/>
            <person name="Lin N."/>
            <person name="Zhang H."/>
            <person name="Zhang X."/>
            <person name="Huang J."/>
            <person name="Zhang X."/>
            <person name="Sun H."/>
            <person name="Wang H."/>
        </authorList>
    </citation>
    <scope>NUCLEOTIDE SEQUENCE [LARGE SCALE GENOMIC DNA]</scope>
    <source>
        <strain evidence="2">TB1705</strain>
        <tissue evidence="2">Leaf</tissue>
    </source>
</reference>
<name>A0A7J7M082_9MAGN</name>